<dbReference type="EMBL" id="RYZH01000067">
    <property type="protein sequence ID" value="RUL82945.1"/>
    <property type="molecule type" value="Genomic_DNA"/>
</dbReference>
<feature type="transmembrane region" description="Helical" evidence="7">
    <location>
        <begin position="128"/>
        <end position="152"/>
    </location>
</feature>
<sequence length="159" mass="15048">GLAGLSAATSLAPGADDGPIPPTATLGGLIALAAFAALDGPFRLALALAGSYGIATPGGTGAGRSLEGAGPIDEQAIRLACAAVGQALGLALRLAAPVALALLVAQVAVGLLARAAPALASFTAWLPLRLALGLALLLLGVAGMATALISAWSSALPGG</sequence>
<dbReference type="AlphaFoldDB" id="A0A432MDN4"/>
<keyword evidence="5 7" id="KW-1133">Transmembrane helix</keyword>
<evidence type="ECO:0008006" key="10">
    <source>
        <dbReference type="Google" id="ProtNLM"/>
    </source>
</evidence>
<keyword evidence="6 7" id="KW-0472">Membrane</keyword>
<gene>
    <name evidence="8" type="ORF">TsocGM_23100</name>
</gene>
<comment type="subcellular location">
    <subcellularLocation>
        <location evidence="1">Cell membrane</location>
        <topology evidence="1">Multi-pass membrane protein</topology>
    </subcellularLocation>
</comment>
<dbReference type="InterPro" id="IPR002010">
    <property type="entry name" value="T3SS_IM_R"/>
</dbReference>
<comment type="similarity">
    <text evidence="2">Belongs to the FliR/MopE/SpaR family.</text>
</comment>
<evidence type="ECO:0000313" key="9">
    <source>
        <dbReference type="Proteomes" id="UP000280296"/>
    </source>
</evidence>
<evidence type="ECO:0000256" key="5">
    <source>
        <dbReference type="ARBA" id="ARBA00022989"/>
    </source>
</evidence>
<dbReference type="GO" id="GO:0005886">
    <property type="term" value="C:plasma membrane"/>
    <property type="evidence" value="ECO:0007669"/>
    <property type="project" value="UniProtKB-SubCell"/>
</dbReference>
<accession>A0A432MDN4</accession>
<feature type="non-terminal residue" evidence="8">
    <location>
        <position position="1"/>
    </location>
</feature>
<keyword evidence="4 7" id="KW-0812">Transmembrane</keyword>
<protein>
    <recommendedName>
        <fullName evidence="10">Type III secretion protein</fullName>
    </recommendedName>
</protein>
<evidence type="ECO:0000256" key="1">
    <source>
        <dbReference type="ARBA" id="ARBA00004651"/>
    </source>
</evidence>
<reference evidence="8 9" key="2">
    <citation type="submission" date="2019-01" db="EMBL/GenBank/DDBJ databases">
        <title>Tautonia sociabilis, a novel thermotolerant planctomycete of Isosphaeraceae family, isolated from a 4000 m deep subterranean habitat.</title>
        <authorList>
            <person name="Kovaleva O.L."/>
            <person name="Elcheninov A.G."/>
            <person name="Van Heerden E."/>
            <person name="Toshchakov S.V."/>
            <person name="Novikov A."/>
            <person name="Bonch-Osmolovskaya E.A."/>
            <person name="Kublanov I.V."/>
        </authorList>
    </citation>
    <scope>NUCLEOTIDE SEQUENCE [LARGE SCALE GENOMIC DNA]</scope>
    <source>
        <strain evidence="8 9">GM2012</strain>
    </source>
</reference>
<dbReference type="PRINTS" id="PR00953">
    <property type="entry name" value="TYPE3IMRPROT"/>
</dbReference>
<dbReference type="Proteomes" id="UP000280296">
    <property type="component" value="Unassembled WGS sequence"/>
</dbReference>
<dbReference type="Pfam" id="PF01311">
    <property type="entry name" value="Bac_export_1"/>
    <property type="match status" value="1"/>
</dbReference>
<evidence type="ECO:0000256" key="7">
    <source>
        <dbReference type="SAM" id="Phobius"/>
    </source>
</evidence>
<comment type="caution">
    <text evidence="8">The sequence shown here is derived from an EMBL/GenBank/DDBJ whole genome shotgun (WGS) entry which is preliminary data.</text>
</comment>
<reference evidence="8 9" key="1">
    <citation type="submission" date="2018-12" db="EMBL/GenBank/DDBJ databases">
        <authorList>
            <person name="Toschakov S.V."/>
        </authorList>
    </citation>
    <scope>NUCLEOTIDE SEQUENCE [LARGE SCALE GENOMIC DNA]</scope>
    <source>
        <strain evidence="8 9">GM2012</strain>
    </source>
</reference>
<dbReference type="GO" id="GO:0006605">
    <property type="term" value="P:protein targeting"/>
    <property type="evidence" value="ECO:0007669"/>
    <property type="project" value="InterPro"/>
</dbReference>
<dbReference type="RefSeq" id="WP_199756878.1">
    <property type="nucleotide sequence ID" value="NZ_RYZH01000067.1"/>
</dbReference>
<keyword evidence="9" id="KW-1185">Reference proteome</keyword>
<dbReference type="PANTHER" id="PTHR30065">
    <property type="entry name" value="FLAGELLAR BIOSYNTHETIC PROTEIN FLIR"/>
    <property type="match status" value="1"/>
</dbReference>
<organism evidence="8 9">
    <name type="scientific">Tautonia sociabilis</name>
    <dbReference type="NCBI Taxonomy" id="2080755"/>
    <lineage>
        <taxon>Bacteria</taxon>
        <taxon>Pseudomonadati</taxon>
        <taxon>Planctomycetota</taxon>
        <taxon>Planctomycetia</taxon>
        <taxon>Isosphaerales</taxon>
        <taxon>Isosphaeraceae</taxon>
        <taxon>Tautonia</taxon>
    </lineage>
</organism>
<evidence type="ECO:0000256" key="4">
    <source>
        <dbReference type="ARBA" id="ARBA00022692"/>
    </source>
</evidence>
<evidence type="ECO:0000256" key="3">
    <source>
        <dbReference type="ARBA" id="ARBA00022475"/>
    </source>
</evidence>
<evidence type="ECO:0000256" key="2">
    <source>
        <dbReference type="ARBA" id="ARBA00009772"/>
    </source>
</evidence>
<keyword evidence="3" id="KW-1003">Cell membrane</keyword>
<name>A0A432MDN4_9BACT</name>
<proteinExistence type="inferred from homology"/>
<dbReference type="PANTHER" id="PTHR30065:SF1">
    <property type="entry name" value="SURFACE PRESENTATION OF ANTIGENS PROTEIN SPAR"/>
    <property type="match status" value="1"/>
</dbReference>
<evidence type="ECO:0000313" key="8">
    <source>
        <dbReference type="EMBL" id="RUL82945.1"/>
    </source>
</evidence>
<feature type="transmembrane region" description="Helical" evidence="7">
    <location>
        <begin position="94"/>
        <end position="116"/>
    </location>
</feature>
<evidence type="ECO:0000256" key="6">
    <source>
        <dbReference type="ARBA" id="ARBA00023136"/>
    </source>
</evidence>